<feature type="region of interest" description="Disordered" evidence="9">
    <location>
        <begin position="1"/>
        <end position="42"/>
    </location>
</feature>
<evidence type="ECO:0000256" key="3">
    <source>
        <dbReference type="ARBA" id="ARBA00022490"/>
    </source>
</evidence>
<dbReference type="InterPro" id="IPR019775">
    <property type="entry name" value="WD40_repeat_CS"/>
</dbReference>
<dbReference type="GO" id="GO:0005737">
    <property type="term" value="C:cytoplasm"/>
    <property type="evidence" value="ECO:0007669"/>
    <property type="project" value="UniProtKB-SubCell"/>
</dbReference>
<keyword evidence="4 8" id="KW-0853">WD repeat</keyword>
<dbReference type="EnsemblMetazoa" id="XM_021037186.2">
    <property type="protein sequence ID" value="XP_020892845.1"/>
    <property type="gene ID" value="LOC110232082"/>
</dbReference>
<dbReference type="GeneID" id="110232082"/>
<feature type="compositionally biased region" description="Basic residues" evidence="9">
    <location>
        <begin position="11"/>
        <end position="22"/>
    </location>
</feature>
<proteinExistence type="predicted"/>
<feature type="repeat" description="WD" evidence="8">
    <location>
        <begin position="272"/>
        <end position="313"/>
    </location>
</feature>
<evidence type="ECO:0000256" key="1">
    <source>
        <dbReference type="ARBA" id="ARBA00004123"/>
    </source>
</evidence>
<dbReference type="PROSITE" id="PS50082">
    <property type="entry name" value="WD_REPEATS_2"/>
    <property type="match status" value="5"/>
</dbReference>
<comment type="subcellular location">
    <subcellularLocation>
        <location evidence="2">Cytoplasm</location>
    </subcellularLocation>
    <subcellularLocation>
        <location evidence="1">Nucleus</location>
    </subcellularLocation>
</comment>
<dbReference type="PANTHER" id="PTHR19855:SF12">
    <property type="entry name" value="WD REPEAT-CONTAINING PROTEIN 37"/>
    <property type="match status" value="1"/>
</dbReference>
<dbReference type="AlphaFoldDB" id="A0A913WR41"/>
<dbReference type="FunFam" id="2.130.10.10:FF:000511">
    <property type="entry name" value="WD repeat domain 37"/>
    <property type="match status" value="1"/>
</dbReference>
<dbReference type="GO" id="GO:0005634">
    <property type="term" value="C:nucleus"/>
    <property type="evidence" value="ECO:0007669"/>
    <property type="project" value="UniProtKB-SubCell"/>
</dbReference>
<dbReference type="PRINTS" id="PR00320">
    <property type="entry name" value="GPROTEINBRPT"/>
</dbReference>
<dbReference type="OMA" id="TACIWGV"/>
<feature type="region of interest" description="Disordered" evidence="9">
    <location>
        <begin position="89"/>
        <end position="108"/>
    </location>
</feature>
<organism evidence="10 11">
    <name type="scientific">Exaiptasia diaphana</name>
    <name type="common">Tropical sea anemone</name>
    <name type="synonym">Aiptasia pulchella</name>
    <dbReference type="NCBI Taxonomy" id="2652724"/>
    <lineage>
        <taxon>Eukaryota</taxon>
        <taxon>Metazoa</taxon>
        <taxon>Cnidaria</taxon>
        <taxon>Anthozoa</taxon>
        <taxon>Hexacorallia</taxon>
        <taxon>Actiniaria</taxon>
        <taxon>Aiptasiidae</taxon>
        <taxon>Exaiptasia</taxon>
    </lineage>
</organism>
<feature type="repeat" description="WD" evidence="8">
    <location>
        <begin position="191"/>
        <end position="222"/>
    </location>
</feature>
<dbReference type="SMART" id="SM00320">
    <property type="entry name" value="WD40"/>
    <property type="match status" value="7"/>
</dbReference>
<evidence type="ECO:0000256" key="5">
    <source>
        <dbReference type="ARBA" id="ARBA00022737"/>
    </source>
</evidence>
<evidence type="ECO:0000256" key="7">
    <source>
        <dbReference type="ARBA" id="ARBA00040954"/>
    </source>
</evidence>
<evidence type="ECO:0000313" key="10">
    <source>
        <dbReference type="EnsemblMetazoa" id="XP_020892845.1"/>
    </source>
</evidence>
<keyword evidence="6" id="KW-0539">Nucleus</keyword>
<dbReference type="CDD" id="cd00200">
    <property type="entry name" value="WD40"/>
    <property type="match status" value="1"/>
</dbReference>
<feature type="repeat" description="WD" evidence="8">
    <location>
        <begin position="148"/>
        <end position="190"/>
    </location>
</feature>
<evidence type="ECO:0000313" key="11">
    <source>
        <dbReference type="Proteomes" id="UP000887567"/>
    </source>
</evidence>
<evidence type="ECO:0000256" key="8">
    <source>
        <dbReference type="PROSITE-ProRule" id="PRU00221"/>
    </source>
</evidence>
<keyword evidence="3" id="KW-0963">Cytoplasm</keyword>
<dbReference type="Proteomes" id="UP000887567">
    <property type="component" value="Unplaced"/>
</dbReference>
<accession>A0A913WR41</accession>
<dbReference type="SUPFAM" id="SSF50978">
    <property type="entry name" value="WD40 repeat-like"/>
    <property type="match status" value="1"/>
</dbReference>
<evidence type="ECO:0000256" key="6">
    <source>
        <dbReference type="ARBA" id="ARBA00023242"/>
    </source>
</evidence>
<feature type="compositionally biased region" description="Acidic residues" evidence="9">
    <location>
        <begin position="239"/>
        <end position="255"/>
    </location>
</feature>
<feature type="repeat" description="WD" evidence="8">
    <location>
        <begin position="358"/>
        <end position="399"/>
    </location>
</feature>
<dbReference type="InterPro" id="IPR020472">
    <property type="entry name" value="WD40_PAC1"/>
</dbReference>
<dbReference type="PANTHER" id="PTHR19855">
    <property type="entry name" value="WD40 REPEAT PROTEIN 12, 37"/>
    <property type="match status" value="1"/>
</dbReference>
<name>A0A913WR41_EXADI</name>
<dbReference type="InterPro" id="IPR001680">
    <property type="entry name" value="WD40_rpt"/>
</dbReference>
<feature type="compositionally biased region" description="Low complexity" evidence="9">
    <location>
        <begin position="1"/>
        <end position="10"/>
    </location>
</feature>
<dbReference type="FunFam" id="2.130.10.10:FF:002921">
    <property type="entry name" value="Predicted protein"/>
    <property type="match status" value="1"/>
</dbReference>
<protein>
    <recommendedName>
        <fullName evidence="7">WD repeat-containing protein 37</fullName>
    </recommendedName>
</protein>
<feature type="region of interest" description="Disordered" evidence="9">
    <location>
        <begin position="230"/>
        <end position="260"/>
    </location>
</feature>
<feature type="repeat" description="WD" evidence="8">
    <location>
        <begin position="314"/>
        <end position="355"/>
    </location>
</feature>
<dbReference type="KEGG" id="epa:110232082"/>
<evidence type="ECO:0000256" key="9">
    <source>
        <dbReference type="SAM" id="MobiDB-lite"/>
    </source>
</evidence>
<keyword evidence="5" id="KW-0677">Repeat</keyword>
<keyword evidence="11" id="KW-1185">Reference proteome</keyword>
<reference evidence="10" key="1">
    <citation type="submission" date="2022-11" db="UniProtKB">
        <authorList>
            <consortium name="EnsemblMetazoa"/>
        </authorList>
    </citation>
    <scope>IDENTIFICATION</scope>
</reference>
<evidence type="ECO:0000256" key="2">
    <source>
        <dbReference type="ARBA" id="ARBA00004496"/>
    </source>
</evidence>
<dbReference type="OrthoDB" id="9984207at2759"/>
<dbReference type="Pfam" id="PF00400">
    <property type="entry name" value="WD40"/>
    <property type="match status" value="5"/>
</dbReference>
<dbReference type="PROSITE" id="PS00678">
    <property type="entry name" value="WD_REPEATS_1"/>
    <property type="match status" value="3"/>
</dbReference>
<dbReference type="PROSITE" id="PS50294">
    <property type="entry name" value="WD_REPEATS_REGION"/>
    <property type="match status" value="5"/>
</dbReference>
<evidence type="ECO:0000256" key="4">
    <source>
        <dbReference type="ARBA" id="ARBA00022574"/>
    </source>
</evidence>
<dbReference type="Gene3D" id="2.130.10.10">
    <property type="entry name" value="YVTN repeat-like/Quinoprotein amine dehydrogenase"/>
    <property type="match status" value="3"/>
</dbReference>
<dbReference type="InterPro" id="IPR015943">
    <property type="entry name" value="WD40/YVTN_repeat-like_dom_sf"/>
</dbReference>
<dbReference type="RefSeq" id="XP_020892845.1">
    <property type="nucleotide sequence ID" value="XM_021037186.2"/>
</dbReference>
<dbReference type="InterPro" id="IPR036322">
    <property type="entry name" value="WD40_repeat_dom_sf"/>
</dbReference>
<sequence length="490" mass="54336">MSKPQPSGQKGKPKRLSIRRTRSPNIDTSRHDGGEGTDTALPPAARERLWNLFEQIEREFENVYIENFTLREKVEKLEMIINGEKNIDGDVSSDGGLAKPGYSKKPSASQLMSQKLKTTYKASTSKIVSSFKIPNQATSIECHRLRNYVGHRDGVWEVTYARYGPAIIATASADRLARIWDVETGQCLLKYLGHIGSVNSVRFHPTEPLICTASGDGTCHVWRTAVSIPEPRSLPGSADEADAGQSDQDELDGFDNQDGSTPSVLKAATLELKGHEGSLSAADWFTTGKQIVTASWDRTAKLWDVETAEQAHTLTGHDQELTHTCTHPTQQLIVTSSTDTTFRLWDFRTPSIHSVNVFQGHSETVRSTAFSTTKDIVVSGSDDRTVKVWDLKNMRSPLTTINIDAAVNRLSVSPINNVIAIPHDNRHIRLFDLNGVRLARLPRRNGQGHQRMVCCTAWGDENATKGCNLFSCGFDRRVLGWQVIATKEEK</sequence>